<dbReference type="AlphaFoldDB" id="A0A914V661"/>
<sequence>MIQHIHPVWQALLAGLFTWGVTALGAALVFIPHPKAHAKKILDTSLGFAAGVMSAASFWSLLAPAIDIAERSVGQWATLTIAAGFTLGAGFVFAADRLIPTSLLFPATTPRSSAFTSVAPTTTVDVVENPIGPAVSKLEEGKNHSACENVSNRSPADDVATSWRRIFLLVVAITAHNIPEGLAVGIGFGSIGRSETATFQTALNLAIGIGLQNFPEGLAVSMPLSGFGCSKLRAFMYGQMSGLVEPFFAVIGAAVVILVEPILPYGLSFAAGAMMFVVVDDIIPEAHRNGNGKLVSFGAMVGFVVMMSLEVGLG</sequence>
<evidence type="ECO:0000313" key="13">
    <source>
        <dbReference type="WBParaSite" id="PSAMB.scaffold1586size29678.g13880.t1"/>
    </source>
</evidence>
<evidence type="ECO:0000256" key="9">
    <source>
        <dbReference type="ARBA" id="ARBA00042540"/>
    </source>
</evidence>
<evidence type="ECO:0000256" key="11">
    <source>
        <dbReference type="SAM" id="Phobius"/>
    </source>
</evidence>
<accession>A0A914V661</accession>
<dbReference type="PANTHER" id="PTHR11040">
    <property type="entry name" value="ZINC/IRON TRANSPORTER"/>
    <property type="match status" value="1"/>
</dbReference>
<keyword evidence="7 11" id="KW-0472">Membrane</keyword>
<feature type="transmembrane region" description="Helical" evidence="11">
    <location>
        <begin position="74"/>
        <end position="95"/>
    </location>
</feature>
<feature type="transmembrane region" description="Helical" evidence="11">
    <location>
        <begin position="12"/>
        <end position="32"/>
    </location>
</feature>
<reference evidence="13" key="1">
    <citation type="submission" date="2022-11" db="UniProtKB">
        <authorList>
            <consortium name="WormBaseParasite"/>
        </authorList>
    </citation>
    <scope>IDENTIFICATION</scope>
</reference>
<comment type="subcellular location">
    <subcellularLocation>
        <location evidence="1">Cell membrane</location>
        <topology evidence="1">Multi-pass membrane protein</topology>
    </subcellularLocation>
</comment>
<feature type="transmembrane region" description="Helical" evidence="11">
    <location>
        <begin position="44"/>
        <end position="62"/>
    </location>
</feature>
<keyword evidence="3" id="KW-1003">Cell membrane</keyword>
<dbReference type="InterPro" id="IPR003689">
    <property type="entry name" value="ZIP"/>
</dbReference>
<evidence type="ECO:0000256" key="2">
    <source>
        <dbReference type="ARBA" id="ARBA00006939"/>
    </source>
</evidence>
<dbReference type="WBParaSite" id="PSAMB.scaffold1586size29678.g13880.t1">
    <property type="protein sequence ID" value="PSAMB.scaffold1586size29678.g13880.t1"/>
    <property type="gene ID" value="PSAMB.scaffold1586size29678.g13880"/>
</dbReference>
<dbReference type="Pfam" id="PF02535">
    <property type="entry name" value="Zip"/>
    <property type="match status" value="1"/>
</dbReference>
<dbReference type="PANTHER" id="PTHR11040:SF211">
    <property type="entry name" value="ZINC TRANSPORTER ZIP11"/>
    <property type="match status" value="1"/>
</dbReference>
<evidence type="ECO:0000256" key="10">
    <source>
        <dbReference type="ARBA" id="ARBA00042973"/>
    </source>
</evidence>
<dbReference type="GO" id="GO:0005886">
    <property type="term" value="C:plasma membrane"/>
    <property type="evidence" value="ECO:0007669"/>
    <property type="project" value="UniProtKB-SubCell"/>
</dbReference>
<evidence type="ECO:0000256" key="1">
    <source>
        <dbReference type="ARBA" id="ARBA00004651"/>
    </source>
</evidence>
<comment type="similarity">
    <text evidence="2">Belongs to the ZIP transporter (TC 2.A.5) family.</text>
</comment>
<protein>
    <recommendedName>
        <fullName evidence="8">Zinc transporter ZIP11</fullName>
    </recommendedName>
    <alternativeName>
        <fullName evidence="9">Solute carrier family 39 member 11</fullName>
    </alternativeName>
    <alternativeName>
        <fullName evidence="10">Zrt- and Irt-like protein 11</fullName>
    </alternativeName>
</protein>
<evidence type="ECO:0000256" key="7">
    <source>
        <dbReference type="ARBA" id="ARBA00023136"/>
    </source>
</evidence>
<evidence type="ECO:0000256" key="8">
    <source>
        <dbReference type="ARBA" id="ARBA00040593"/>
    </source>
</evidence>
<evidence type="ECO:0000256" key="6">
    <source>
        <dbReference type="ARBA" id="ARBA00022989"/>
    </source>
</evidence>
<dbReference type="GO" id="GO:0005385">
    <property type="term" value="F:zinc ion transmembrane transporter activity"/>
    <property type="evidence" value="ECO:0007669"/>
    <property type="project" value="TreeGrafter"/>
</dbReference>
<organism evidence="12 13">
    <name type="scientific">Plectus sambesii</name>
    <dbReference type="NCBI Taxonomy" id="2011161"/>
    <lineage>
        <taxon>Eukaryota</taxon>
        <taxon>Metazoa</taxon>
        <taxon>Ecdysozoa</taxon>
        <taxon>Nematoda</taxon>
        <taxon>Chromadorea</taxon>
        <taxon>Plectida</taxon>
        <taxon>Plectina</taxon>
        <taxon>Plectoidea</taxon>
        <taxon>Plectidae</taxon>
        <taxon>Plectus</taxon>
    </lineage>
</organism>
<name>A0A914V661_9BILA</name>
<evidence type="ECO:0000313" key="12">
    <source>
        <dbReference type="Proteomes" id="UP000887566"/>
    </source>
</evidence>
<keyword evidence="12" id="KW-1185">Reference proteome</keyword>
<dbReference type="Proteomes" id="UP000887566">
    <property type="component" value="Unplaced"/>
</dbReference>
<keyword evidence="4 11" id="KW-0812">Transmembrane</keyword>
<keyword evidence="6 11" id="KW-1133">Transmembrane helix</keyword>
<keyword evidence="5" id="KW-0862">Zinc</keyword>
<proteinExistence type="inferred from homology"/>
<evidence type="ECO:0000256" key="5">
    <source>
        <dbReference type="ARBA" id="ARBA00022833"/>
    </source>
</evidence>
<evidence type="ECO:0000256" key="4">
    <source>
        <dbReference type="ARBA" id="ARBA00022692"/>
    </source>
</evidence>
<evidence type="ECO:0000256" key="3">
    <source>
        <dbReference type="ARBA" id="ARBA00022475"/>
    </source>
</evidence>
<feature type="transmembrane region" description="Helical" evidence="11">
    <location>
        <begin position="265"/>
        <end position="283"/>
    </location>
</feature>
<feature type="transmembrane region" description="Helical" evidence="11">
    <location>
        <begin position="295"/>
        <end position="313"/>
    </location>
</feature>
<feature type="transmembrane region" description="Helical" evidence="11">
    <location>
        <begin position="240"/>
        <end position="259"/>
    </location>
</feature>